<dbReference type="Proteomes" id="UP000027195">
    <property type="component" value="Unassembled WGS sequence"/>
</dbReference>
<feature type="chain" id="PRO_5001644452" evidence="1">
    <location>
        <begin position="19"/>
        <end position="93"/>
    </location>
</feature>
<accession>A0A067M7J9</accession>
<sequence length="93" mass="9439">MRFATLFTTVTLGLFAAAAPLATRQANNSPLALPGVPSVGSLPVVGGLLNDLPVVGSPENFDGTHPVSAVVGDVFKMVNPLMKTGLGPKAQNV</sequence>
<protein>
    <submittedName>
        <fullName evidence="2">Uncharacterized protein</fullName>
    </submittedName>
</protein>
<dbReference type="AlphaFoldDB" id="A0A067M7J9"/>
<proteinExistence type="predicted"/>
<reference evidence="3" key="1">
    <citation type="journal article" date="2014" name="Proc. Natl. Acad. Sci. U.S.A.">
        <title>Extensive sampling of basidiomycete genomes demonstrates inadequacy of the white-rot/brown-rot paradigm for wood decay fungi.</title>
        <authorList>
            <person name="Riley R."/>
            <person name="Salamov A.A."/>
            <person name="Brown D.W."/>
            <person name="Nagy L.G."/>
            <person name="Floudas D."/>
            <person name="Held B.W."/>
            <person name="Levasseur A."/>
            <person name="Lombard V."/>
            <person name="Morin E."/>
            <person name="Otillar R."/>
            <person name="Lindquist E.A."/>
            <person name="Sun H."/>
            <person name="LaButti K.M."/>
            <person name="Schmutz J."/>
            <person name="Jabbour D."/>
            <person name="Luo H."/>
            <person name="Baker S.E."/>
            <person name="Pisabarro A.G."/>
            <person name="Walton J.D."/>
            <person name="Blanchette R.A."/>
            <person name="Henrissat B."/>
            <person name="Martin F."/>
            <person name="Cullen D."/>
            <person name="Hibbett D.S."/>
            <person name="Grigoriev I.V."/>
        </authorList>
    </citation>
    <scope>NUCLEOTIDE SEQUENCE [LARGE SCALE GENOMIC DNA]</scope>
    <source>
        <strain evidence="3">FD-172 SS1</strain>
    </source>
</reference>
<dbReference type="HOGENOM" id="CLU_2399394_0_0_1"/>
<evidence type="ECO:0000313" key="2">
    <source>
        <dbReference type="EMBL" id="KDQ11539.1"/>
    </source>
</evidence>
<gene>
    <name evidence="2" type="ORF">BOTBODRAFT_177155</name>
</gene>
<evidence type="ECO:0000256" key="1">
    <source>
        <dbReference type="SAM" id="SignalP"/>
    </source>
</evidence>
<dbReference type="InParanoid" id="A0A067M7J9"/>
<keyword evidence="1" id="KW-0732">Signal</keyword>
<keyword evidence="3" id="KW-1185">Reference proteome</keyword>
<evidence type="ECO:0000313" key="3">
    <source>
        <dbReference type="Proteomes" id="UP000027195"/>
    </source>
</evidence>
<organism evidence="2 3">
    <name type="scientific">Botryobasidium botryosum (strain FD-172 SS1)</name>
    <dbReference type="NCBI Taxonomy" id="930990"/>
    <lineage>
        <taxon>Eukaryota</taxon>
        <taxon>Fungi</taxon>
        <taxon>Dikarya</taxon>
        <taxon>Basidiomycota</taxon>
        <taxon>Agaricomycotina</taxon>
        <taxon>Agaricomycetes</taxon>
        <taxon>Cantharellales</taxon>
        <taxon>Botryobasidiaceae</taxon>
        <taxon>Botryobasidium</taxon>
    </lineage>
</organism>
<name>A0A067M7J9_BOTB1</name>
<feature type="signal peptide" evidence="1">
    <location>
        <begin position="1"/>
        <end position="18"/>
    </location>
</feature>
<dbReference type="EMBL" id="KL198057">
    <property type="protein sequence ID" value="KDQ11539.1"/>
    <property type="molecule type" value="Genomic_DNA"/>
</dbReference>